<evidence type="ECO:0000256" key="4">
    <source>
        <dbReference type="ARBA" id="ARBA00022771"/>
    </source>
</evidence>
<feature type="region of interest" description="Disordered" evidence="16">
    <location>
        <begin position="1027"/>
        <end position="1064"/>
    </location>
</feature>
<dbReference type="Pfam" id="PF00628">
    <property type="entry name" value="PHD"/>
    <property type="match status" value="2"/>
</dbReference>
<feature type="domain" description="DDT" evidence="19">
    <location>
        <begin position="383"/>
        <end position="448"/>
    </location>
</feature>
<evidence type="ECO:0000313" key="22">
    <source>
        <dbReference type="Proteomes" id="UP000887013"/>
    </source>
</evidence>
<dbReference type="GO" id="GO:0000228">
    <property type="term" value="C:nuclear chromosome"/>
    <property type="evidence" value="ECO:0007669"/>
    <property type="project" value="TreeGrafter"/>
</dbReference>
<comment type="subcellular location">
    <subcellularLocation>
        <location evidence="1 14">Nucleus</location>
    </subcellularLocation>
</comment>
<feature type="compositionally biased region" description="Acidic residues" evidence="16">
    <location>
        <begin position="1167"/>
        <end position="1198"/>
    </location>
</feature>
<feature type="compositionally biased region" description="Polar residues" evidence="16">
    <location>
        <begin position="921"/>
        <end position="935"/>
    </location>
</feature>
<organism evidence="21 22">
    <name type="scientific">Nephila pilipes</name>
    <name type="common">Giant wood spider</name>
    <name type="synonym">Nephila maculata</name>
    <dbReference type="NCBI Taxonomy" id="299642"/>
    <lineage>
        <taxon>Eukaryota</taxon>
        <taxon>Metazoa</taxon>
        <taxon>Ecdysozoa</taxon>
        <taxon>Arthropoda</taxon>
        <taxon>Chelicerata</taxon>
        <taxon>Arachnida</taxon>
        <taxon>Araneae</taxon>
        <taxon>Araneomorphae</taxon>
        <taxon>Entelegynae</taxon>
        <taxon>Araneoidea</taxon>
        <taxon>Nephilidae</taxon>
        <taxon>Nephila</taxon>
    </lineage>
</organism>
<evidence type="ECO:0000256" key="12">
    <source>
        <dbReference type="PROSITE-ProRule" id="PRU00035"/>
    </source>
</evidence>
<feature type="region of interest" description="Disordered" evidence="16">
    <location>
        <begin position="1254"/>
        <end position="1351"/>
    </location>
</feature>
<evidence type="ECO:0000256" key="13">
    <source>
        <dbReference type="PROSITE-ProRule" id="PRU00146"/>
    </source>
</evidence>
<dbReference type="Gene3D" id="3.30.40.10">
    <property type="entry name" value="Zinc/RING finger domain, C3HC4 (zinc finger)"/>
    <property type="match status" value="2"/>
</dbReference>
<dbReference type="InterPro" id="IPR028942">
    <property type="entry name" value="WHIM1_dom"/>
</dbReference>
<evidence type="ECO:0000256" key="9">
    <source>
        <dbReference type="ARBA" id="ARBA00023163"/>
    </source>
</evidence>
<dbReference type="SMART" id="SM00249">
    <property type="entry name" value="PHD"/>
    <property type="match status" value="2"/>
</dbReference>
<feature type="domain" description="WAC" evidence="20">
    <location>
        <begin position="22"/>
        <end position="131"/>
    </location>
</feature>
<dbReference type="InterPro" id="IPR047171">
    <property type="entry name" value="BAZ1A"/>
</dbReference>
<dbReference type="GO" id="GO:0006338">
    <property type="term" value="P:chromatin remodeling"/>
    <property type="evidence" value="ECO:0007669"/>
    <property type="project" value="InterPro"/>
</dbReference>
<evidence type="ECO:0000256" key="6">
    <source>
        <dbReference type="ARBA" id="ARBA00023015"/>
    </source>
</evidence>
<dbReference type="PROSITE" id="PS50016">
    <property type="entry name" value="ZF_PHD_2"/>
    <property type="match status" value="2"/>
</dbReference>
<dbReference type="CDD" id="cd15532">
    <property type="entry name" value="PHD2_CHD_II"/>
    <property type="match status" value="1"/>
</dbReference>
<evidence type="ECO:0000256" key="2">
    <source>
        <dbReference type="ARBA" id="ARBA00022553"/>
    </source>
</evidence>
<sequence length="1473" mass="169224">MPLKDRKPFKRLKPPKDLKADEELFYLKATHEVFRNYDDFFERVIMCNSLVWSCALTGKSNLTFQEAASSEDAARHSLKTFSFALRKPILYLASLTHRKRLNELCDDVFNYVKDRFFVGEEVEVIINGIKKSSEVTQVILPERAVKSPTKVDNGKPKKPKDISPSKIKYEVVNYSTGRTTIVKPDCMSRPKGTLTKPRNKLFLRHHTHPKDGAWKVKEDVLEKEQLDEFQFSEVFCGPLPSYAVTQEKKKTSVSDKSEKTPTIKKSIAEPSGSGKKTIQGKLNFKKETAEDKKKSLDKQAISEKQRIAAEKERLRKELLKKQKIEEEKERQKQEKLNERLKKKEEKKIMAEYLNTWKKPRDDLECDDLKDLPAPVPVDCYIPQNCFGDAIMILEFLNTFEKQVQVKDVFPQSVNFEHVEKALTETDIQGVFNDLLQLFLTAIFRYQEAEDDIIDIKDKKLHDLDDLNIDTAMDFAAIISRWPQTYHGTILRNMPLDSFSITEILRLHILSSGYKRRVNWQGIVAASEDPGLYFKLEEPELLKKLSKMSVFELNAEERCKILALLVHQLLSCDVLRYAVDENADKTRPLRHQLKQLRWAHSRKEKEDISSKKKIQPKEDKPEGNEEMQTEEAIPLEEEKENTDNLSPEEKAELEERKAKEAAKQKAEFLRKEREVEVQIRKLQSSFNVVPLGRDRAFRRYWVYQTVAGIFVEDDDPYKGNCLPKLTVQNQSPHLAHVRCETAAVNIKKYLQNIDAKSGSSDKENEILRDIAIVQSDLPFPLKNRKLSDLNPRVDSKKGLLDNNLPENDICLLCKNKNGDKQDCILYCPHSKNGLPTDQCSANIDTCPVHNINAPRTKWSFYYKEDDVENLISGLNSRGFRERALKEALLNEKERIKEMMAKVPYSNLNRTFPQPEVRKSQRHQNSQSSSYAGMSPRQAQEITLRDMILEFEHRIFHGGLGSLKVPDRESWRTTIEQGAYAGVKEEADKEDSIDESSDKICQAPIEQVVKELANAMLLISQGIESKYLNPPLGESDESKKARQKALEDPESQQKKKSSPSNKSSVSPLERWQESLVQCTSPSQLFVHLGTLERSVAWSRSVLKAHCRICRRRGDAENMLLCDGCNRGHHLYCLKPPLSAIPEGDWFCLSCKPIEKPVGPEKKLRKAESDSEEVESDDDSDQSSVEEEEEEEDEEDGESLGDDTVVQESCEACGDVGTLLCCDRCPLMYHAECVNLKRIPRGEWMCPKCTKKEEAIKKAQKHPASGSYGTRSSTLASDAKKKPNPLRNKLPSKGIKRKYEDSFEEEFEPSKKTSRERKSYTTDSEKEDNPFKKVYRDSAINSARRRSKTGNGNGSDMLDYKACIDLLVELMRHPSSWPFLVPVSKKDAPDYHQIIKRPMDFGTIRSKLNYMNYKNNEDFIRDIFLVLQNCEWFNPKSSPEYKAAQVINKEVKRLIQEYQICNPQTLNSLIPNVNES</sequence>
<dbReference type="GO" id="GO:0006355">
    <property type="term" value="P:regulation of DNA-templated transcription"/>
    <property type="evidence" value="ECO:0007669"/>
    <property type="project" value="TreeGrafter"/>
</dbReference>
<dbReference type="SUPFAM" id="SSF47370">
    <property type="entry name" value="Bromodomain"/>
    <property type="match status" value="1"/>
</dbReference>
<dbReference type="InterPro" id="IPR018501">
    <property type="entry name" value="DDT_dom"/>
</dbReference>
<feature type="coiled-coil region" evidence="15">
    <location>
        <begin position="286"/>
        <end position="346"/>
    </location>
</feature>
<feature type="compositionally biased region" description="Basic and acidic residues" evidence="16">
    <location>
        <begin position="1034"/>
        <end position="1051"/>
    </location>
</feature>
<dbReference type="SMART" id="SM00571">
    <property type="entry name" value="DDT"/>
    <property type="match status" value="1"/>
</dbReference>
<feature type="compositionally biased region" description="Acidic residues" evidence="16">
    <location>
        <begin position="623"/>
        <end position="639"/>
    </location>
</feature>
<feature type="region of interest" description="Disordered" evidence="16">
    <location>
        <begin position="1158"/>
        <end position="1199"/>
    </location>
</feature>
<evidence type="ECO:0000256" key="1">
    <source>
        <dbReference type="ARBA" id="ARBA00004123"/>
    </source>
</evidence>
<evidence type="ECO:0000259" key="18">
    <source>
        <dbReference type="PROSITE" id="PS50016"/>
    </source>
</evidence>
<dbReference type="PRINTS" id="PR00503">
    <property type="entry name" value="BROMODOMAIN"/>
</dbReference>
<dbReference type="Pfam" id="PF15613">
    <property type="entry name" value="WSD"/>
    <property type="match status" value="1"/>
</dbReference>
<keyword evidence="8 12" id="KW-0103">Bromodomain</keyword>
<dbReference type="FunFam" id="3.30.40.10:FF:000300">
    <property type="entry name" value="Bromodomain adjacent to zinc finger domain protein 1A"/>
    <property type="match status" value="1"/>
</dbReference>
<keyword evidence="10 14" id="KW-0539">Nucleus</keyword>
<keyword evidence="4 13" id="KW-0863">Zinc-finger</keyword>
<dbReference type="InterPro" id="IPR011011">
    <property type="entry name" value="Znf_FYVE_PHD"/>
</dbReference>
<feature type="region of interest" description="Disordered" evidence="16">
    <location>
        <begin position="597"/>
        <end position="652"/>
    </location>
</feature>
<dbReference type="InterPro" id="IPR019787">
    <property type="entry name" value="Znf_PHD-finger"/>
</dbReference>
<comment type="caution">
    <text evidence="21">The sequence shown here is derived from an EMBL/GenBank/DDBJ whole genome shotgun (WGS) entry which is preliminary data.</text>
</comment>
<dbReference type="PANTHER" id="PTHR46510">
    <property type="entry name" value="BROMODOMAIN ADJACENT TO ZINC FINGER DOMAIN PROTEIN 1A"/>
    <property type="match status" value="1"/>
</dbReference>
<feature type="compositionally biased region" description="Basic and acidic residues" evidence="16">
    <location>
        <begin position="600"/>
        <end position="622"/>
    </location>
</feature>
<dbReference type="Gene3D" id="1.20.920.10">
    <property type="entry name" value="Bromodomain-like"/>
    <property type="match status" value="1"/>
</dbReference>
<dbReference type="OrthoDB" id="332390at2759"/>
<feature type="domain" description="PHD-type" evidence="18">
    <location>
        <begin position="1204"/>
        <end position="1249"/>
    </location>
</feature>
<dbReference type="PROSITE" id="PS51136">
    <property type="entry name" value="WAC"/>
    <property type="match status" value="1"/>
</dbReference>
<evidence type="ECO:0000256" key="14">
    <source>
        <dbReference type="PROSITE-ProRule" id="PRU00475"/>
    </source>
</evidence>
<reference evidence="21" key="1">
    <citation type="submission" date="2020-08" db="EMBL/GenBank/DDBJ databases">
        <title>Multicomponent nature underlies the extraordinary mechanical properties of spider dragline silk.</title>
        <authorList>
            <person name="Kono N."/>
            <person name="Nakamura H."/>
            <person name="Mori M."/>
            <person name="Yoshida Y."/>
            <person name="Ohtoshi R."/>
            <person name="Malay A.D."/>
            <person name="Moran D.A.P."/>
            <person name="Tomita M."/>
            <person name="Numata K."/>
            <person name="Arakawa K."/>
        </authorList>
    </citation>
    <scope>NUCLEOTIDE SEQUENCE</scope>
</reference>
<feature type="region of interest" description="Disordered" evidence="16">
    <location>
        <begin position="246"/>
        <end position="278"/>
    </location>
</feature>
<dbReference type="PROSITE" id="PS50827">
    <property type="entry name" value="DDT"/>
    <property type="match status" value="1"/>
</dbReference>
<dbReference type="InterPro" id="IPR018359">
    <property type="entry name" value="Bromodomain_CS"/>
</dbReference>
<evidence type="ECO:0000259" key="20">
    <source>
        <dbReference type="PROSITE" id="PS51136"/>
    </source>
</evidence>
<dbReference type="GO" id="GO:0031445">
    <property type="term" value="P:regulation of heterochromatin formation"/>
    <property type="evidence" value="ECO:0007669"/>
    <property type="project" value="TreeGrafter"/>
</dbReference>
<dbReference type="SUPFAM" id="SSF57903">
    <property type="entry name" value="FYVE/PHD zinc finger"/>
    <property type="match status" value="2"/>
</dbReference>
<dbReference type="GO" id="GO:0008270">
    <property type="term" value="F:zinc ion binding"/>
    <property type="evidence" value="ECO:0007669"/>
    <property type="project" value="UniProtKB-KW"/>
</dbReference>
<dbReference type="PROSITE" id="PS01359">
    <property type="entry name" value="ZF_PHD_1"/>
    <property type="match status" value="1"/>
</dbReference>
<evidence type="ECO:0000256" key="11">
    <source>
        <dbReference type="ARBA" id="ARBA00068253"/>
    </source>
</evidence>
<dbReference type="PROSITE" id="PS50014">
    <property type="entry name" value="BROMODOMAIN_2"/>
    <property type="match status" value="1"/>
</dbReference>
<dbReference type="InterPro" id="IPR013136">
    <property type="entry name" value="WSTF_Acf1_Cbp146"/>
</dbReference>
<gene>
    <name evidence="21" type="primary">BAZ1A</name>
    <name evidence="21" type="ORF">NPIL_284301</name>
</gene>
<dbReference type="GO" id="GO:0003677">
    <property type="term" value="F:DNA binding"/>
    <property type="evidence" value="ECO:0007669"/>
    <property type="project" value="TreeGrafter"/>
</dbReference>
<evidence type="ECO:0000256" key="8">
    <source>
        <dbReference type="ARBA" id="ARBA00023117"/>
    </source>
</evidence>
<dbReference type="InterPro" id="IPR036427">
    <property type="entry name" value="Bromodomain-like_sf"/>
</dbReference>
<keyword evidence="22" id="KW-1185">Reference proteome</keyword>
<name>A0A8X6N916_NEPPI</name>
<evidence type="ECO:0000256" key="5">
    <source>
        <dbReference type="ARBA" id="ARBA00022833"/>
    </source>
</evidence>
<dbReference type="Pfam" id="PF02791">
    <property type="entry name" value="DDT"/>
    <property type="match status" value="1"/>
</dbReference>
<feature type="compositionally biased region" description="Basic and acidic residues" evidence="16">
    <location>
        <begin position="246"/>
        <end position="261"/>
    </location>
</feature>
<dbReference type="Proteomes" id="UP000887013">
    <property type="component" value="Unassembled WGS sequence"/>
</dbReference>
<dbReference type="GO" id="GO:0045740">
    <property type="term" value="P:positive regulation of DNA replication"/>
    <property type="evidence" value="ECO:0007669"/>
    <property type="project" value="TreeGrafter"/>
</dbReference>
<feature type="compositionally biased region" description="Polar residues" evidence="16">
    <location>
        <begin position="1264"/>
        <end position="1273"/>
    </location>
</feature>
<evidence type="ECO:0000256" key="10">
    <source>
        <dbReference type="ARBA" id="ARBA00023242"/>
    </source>
</evidence>
<feature type="compositionally biased region" description="Basic and acidic residues" evidence="16">
    <location>
        <begin position="1305"/>
        <end position="1333"/>
    </location>
</feature>
<dbReference type="InterPro" id="IPR019786">
    <property type="entry name" value="Zinc_finger_PHD-type_CS"/>
</dbReference>
<dbReference type="EMBL" id="BMAW01006765">
    <property type="protein sequence ID" value="GFT00430.1"/>
    <property type="molecule type" value="Genomic_DNA"/>
</dbReference>
<dbReference type="SMART" id="SM00297">
    <property type="entry name" value="BROMO"/>
    <property type="match status" value="1"/>
</dbReference>
<protein>
    <recommendedName>
        <fullName evidence="11">Bromodomain adjacent to zinc finger domain protein 1A</fullName>
    </recommendedName>
</protein>
<evidence type="ECO:0000256" key="7">
    <source>
        <dbReference type="ARBA" id="ARBA00023054"/>
    </source>
</evidence>
<dbReference type="InterPro" id="IPR028941">
    <property type="entry name" value="WHIM2_dom"/>
</dbReference>
<dbReference type="Pfam" id="PF15612">
    <property type="entry name" value="WHIM1"/>
    <property type="match status" value="1"/>
</dbReference>
<evidence type="ECO:0000313" key="21">
    <source>
        <dbReference type="EMBL" id="GFT00430.1"/>
    </source>
</evidence>
<keyword evidence="2" id="KW-0597">Phosphoprotein</keyword>
<dbReference type="InterPro" id="IPR013083">
    <property type="entry name" value="Znf_RING/FYVE/PHD"/>
</dbReference>
<evidence type="ECO:0000256" key="3">
    <source>
        <dbReference type="ARBA" id="ARBA00022723"/>
    </source>
</evidence>
<keyword evidence="3" id="KW-0479">Metal-binding</keyword>
<keyword evidence="7 15" id="KW-0175">Coiled coil</keyword>
<feature type="region of interest" description="Disordered" evidence="16">
    <location>
        <begin position="907"/>
        <end position="935"/>
    </location>
</feature>
<feature type="domain" description="Bromo" evidence="17">
    <location>
        <begin position="1368"/>
        <end position="1438"/>
    </location>
</feature>
<evidence type="ECO:0000259" key="17">
    <source>
        <dbReference type="PROSITE" id="PS50014"/>
    </source>
</evidence>
<accession>A0A8X6N916</accession>
<dbReference type="InterPro" id="IPR001965">
    <property type="entry name" value="Znf_PHD"/>
</dbReference>
<feature type="domain" description="PHD-type" evidence="18">
    <location>
        <begin position="1101"/>
        <end position="1151"/>
    </location>
</feature>
<proteinExistence type="predicted"/>
<evidence type="ECO:0000256" key="15">
    <source>
        <dbReference type="SAM" id="Coils"/>
    </source>
</evidence>
<dbReference type="Pfam" id="PF10537">
    <property type="entry name" value="WAC_Acf1_DNA_bd"/>
    <property type="match status" value="1"/>
</dbReference>
<dbReference type="Pfam" id="PF00439">
    <property type="entry name" value="Bromodomain"/>
    <property type="match status" value="1"/>
</dbReference>
<keyword evidence="9" id="KW-0804">Transcription</keyword>
<evidence type="ECO:0000256" key="16">
    <source>
        <dbReference type="SAM" id="MobiDB-lite"/>
    </source>
</evidence>
<dbReference type="PANTHER" id="PTHR46510:SF1">
    <property type="entry name" value="BROMODOMAIN ADJACENT TO ZINC FINGER DOMAIN PROTEIN 1A"/>
    <property type="match status" value="1"/>
</dbReference>
<keyword evidence="5" id="KW-0862">Zinc</keyword>
<keyword evidence="6" id="KW-0805">Transcription regulation</keyword>
<dbReference type="PROSITE" id="PS00633">
    <property type="entry name" value="BROMODOMAIN_1"/>
    <property type="match status" value="1"/>
</dbReference>
<dbReference type="GO" id="GO:0008623">
    <property type="term" value="C:CHRAC"/>
    <property type="evidence" value="ECO:0007669"/>
    <property type="project" value="TreeGrafter"/>
</dbReference>
<dbReference type="InterPro" id="IPR001487">
    <property type="entry name" value="Bromodomain"/>
</dbReference>
<evidence type="ECO:0000259" key="19">
    <source>
        <dbReference type="PROSITE" id="PS50827"/>
    </source>
</evidence>